<sequence length="95" mass="10727">MRIEIKKFGTLLVSRQDGREAYLAYLPTLRALAPQESVEIDFTGVTTFTPSWGDEFLTPIVKEFGKRVFFRNTKNPSVDLTIKMLDKISGGFPLA</sequence>
<accession>A0A1G2AAR5</accession>
<evidence type="ECO:0000259" key="1">
    <source>
        <dbReference type="Pfam" id="PF14213"/>
    </source>
</evidence>
<dbReference type="InterPro" id="IPR025474">
    <property type="entry name" value="DUF4325"/>
</dbReference>
<evidence type="ECO:0000313" key="3">
    <source>
        <dbReference type="Proteomes" id="UP000178315"/>
    </source>
</evidence>
<dbReference type="Proteomes" id="UP000178315">
    <property type="component" value="Unassembled WGS sequence"/>
</dbReference>
<gene>
    <name evidence="2" type="ORF">A3H61_02820</name>
</gene>
<protein>
    <recommendedName>
        <fullName evidence="1">DUF4325 domain-containing protein</fullName>
    </recommendedName>
</protein>
<dbReference type="Pfam" id="PF14213">
    <property type="entry name" value="DUF4325"/>
    <property type="match status" value="1"/>
</dbReference>
<dbReference type="AlphaFoldDB" id="A0A1G2AAR5"/>
<reference evidence="2 3" key="1">
    <citation type="journal article" date="2016" name="Nat. Commun.">
        <title>Thousands of microbial genomes shed light on interconnected biogeochemical processes in an aquifer system.</title>
        <authorList>
            <person name="Anantharaman K."/>
            <person name="Brown C.T."/>
            <person name="Hug L.A."/>
            <person name="Sharon I."/>
            <person name="Castelle C.J."/>
            <person name="Probst A.J."/>
            <person name="Thomas B.C."/>
            <person name="Singh A."/>
            <person name="Wilkins M.J."/>
            <person name="Karaoz U."/>
            <person name="Brodie E.L."/>
            <person name="Williams K.H."/>
            <person name="Hubbard S.S."/>
            <person name="Banfield J.F."/>
        </authorList>
    </citation>
    <scope>NUCLEOTIDE SEQUENCE [LARGE SCALE GENOMIC DNA]</scope>
</reference>
<proteinExistence type="predicted"/>
<dbReference type="EMBL" id="MHJU01000017">
    <property type="protein sequence ID" value="OGY73117.1"/>
    <property type="molecule type" value="Genomic_DNA"/>
</dbReference>
<organism evidence="2 3">
    <name type="scientific">Candidatus Jacksonbacteria bacterium RIFCSPLOWO2_02_FULL_44_20</name>
    <dbReference type="NCBI Taxonomy" id="1798460"/>
    <lineage>
        <taxon>Bacteria</taxon>
        <taxon>Candidatus Jacksoniibacteriota</taxon>
    </lineage>
</organism>
<evidence type="ECO:0000313" key="2">
    <source>
        <dbReference type="EMBL" id="OGY73117.1"/>
    </source>
</evidence>
<name>A0A1G2AAR5_9BACT</name>
<feature type="domain" description="DUF4325" evidence="1">
    <location>
        <begin position="33"/>
        <end position="73"/>
    </location>
</feature>
<comment type="caution">
    <text evidence="2">The sequence shown here is derived from an EMBL/GenBank/DDBJ whole genome shotgun (WGS) entry which is preliminary data.</text>
</comment>